<reference evidence="5" key="1">
    <citation type="journal article" date="2019" name="Int. J. Syst. Evol. Microbiol.">
        <title>The Global Catalogue of Microorganisms (GCM) 10K type strain sequencing project: providing services to taxonomists for standard genome sequencing and annotation.</title>
        <authorList>
            <consortium name="The Broad Institute Genomics Platform"/>
            <consortium name="The Broad Institute Genome Sequencing Center for Infectious Disease"/>
            <person name="Wu L."/>
            <person name="Ma J."/>
        </authorList>
    </citation>
    <scope>NUCLEOTIDE SEQUENCE [LARGE SCALE GENOMIC DNA]</scope>
    <source>
        <strain evidence="5">JCM 17978</strain>
    </source>
</reference>
<dbReference type="NCBIfam" id="TIGR04183">
    <property type="entry name" value="Por_Secre_tail"/>
    <property type="match status" value="1"/>
</dbReference>
<feature type="signal peptide" evidence="2">
    <location>
        <begin position="1"/>
        <end position="22"/>
    </location>
</feature>
<dbReference type="RefSeq" id="WP_376860657.1">
    <property type="nucleotide sequence ID" value="NZ_JBHSLA010000003.1"/>
</dbReference>
<dbReference type="InterPro" id="IPR026444">
    <property type="entry name" value="Secre_tail"/>
</dbReference>
<dbReference type="Gene3D" id="2.60.40.10">
    <property type="entry name" value="Immunoglobulins"/>
    <property type="match status" value="1"/>
</dbReference>
<dbReference type="InterPro" id="IPR013783">
    <property type="entry name" value="Ig-like_fold"/>
</dbReference>
<dbReference type="SUPFAM" id="SSF49265">
    <property type="entry name" value="Fibronectin type III"/>
    <property type="match status" value="1"/>
</dbReference>
<dbReference type="EMBL" id="JBHSLA010000003">
    <property type="protein sequence ID" value="MFC5195703.1"/>
    <property type="molecule type" value="Genomic_DNA"/>
</dbReference>
<feature type="domain" description="Fibronectin type-III" evidence="3">
    <location>
        <begin position="621"/>
        <end position="711"/>
    </location>
</feature>
<accession>A0ABW0C6N8</accession>
<keyword evidence="5" id="KW-1185">Reference proteome</keyword>
<sequence>MKKFTIQIFAILAFAFTWQANAQVNISENFDSGTPAGWTDSYANSTSAACAGASERDNLWSSSATGNLTSPNQVGASNATDLTISFDYQILEYSFSTPTVAQEAGWGSADIQYSTDDGVNWITALTINDANHTVSNACTNITTTVLGADLPNGSDVKLRVSNTWVSGDYYFYIDNFVAQQDLGCVAADITSSTVVDNCGASQFSVDVVVADSGNGTVITDGLGGSFPVASGTVTAGPYTIGDVINLTVEHTVAACNFSLGSFSTGCTPPGEVCENSIIIGALPYSTTDNTSNYGDDYGSADEPCSTSSYLTGDDVVYSFTPATDMSVNMTTSGTGSWTGLFIYEQCPFVTCVDSDTQSSGNPSIPEVSLIGGTTYYIVISTYPSPQSTAYTLDITENTCAASTSTVTVVNDCDVSGGFYVDVEVTDMGSATDLTVSDDQGNPSQALTAAGTLQFGPYVNGVDVVITLNDDNDDDSCTVVKAAVTQTICPPSNDDCSNATVLTVDPDYSCASSVSGTTIGATQSLAGCVGTADDDVWYSFVATSTDHRITITNTSGSTDIVTQVFDACGGASLVCQDTPNSPINLTGLTPNNTYSFRIYTYFSGTTRTSFDVCVGTAPSCLQPSSGSASAITENSADLGWVEAGTATTWNVEWGVTDFTLGTGTLISGTTTNPEPLSGLTALTTYDYYVQADCGGGDLSAWSGPYTFTTSGPIPTNISCATAEAIACGDSIIGTTEGSTGTQEDSGCTIGNNGVWYTFTGDGGDLIVTVDADFDHELAITSGTCGALVNIGCDDQSTGQESYTIVDSVDGETYYVYIAHYSSGSTTTGTYKIMLECETMTTDEFDSPNAFTYYPNPVSSVLNVKAQNNISNVAVFNMLGQEVLRTAPNTVASEVDMSNLQTGAYFVKVTIGNATKTIRVIKN</sequence>
<evidence type="ECO:0000256" key="1">
    <source>
        <dbReference type="ARBA" id="ARBA00022729"/>
    </source>
</evidence>
<evidence type="ECO:0000313" key="5">
    <source>
        <dbReference type="Proteomes" id="UP001596162"/>
    </source>
</evidence>
<dbReference type="Pfam" id="PF23759">
    <property type="entry name" value="GBD_T9SS_assoc"/>
    <property type="match status" value="1"/>
</dbReference>
<dbReference type="Gene3D" id="2.60.120.380">
    <property type="match status" value="2"/>
</dbReference>
<dbReference type="InterPro" id="IPR056600">
    <property type="entry name" value="GBD_T9SS_assoc"/>
</dbReference>
<evidence type="ECO:0000256" key="2">
    <source>
        <dbReference type="SAM" id="SignalP"/>
    </source>
</evidence>
<feature type="chain" id="PRO_5047342959" evidence="2">
    <location>
        <begin position="23"/>
        <end position="921"/>
    </location>
</feature>
<gene>
    <name evidence="4" type="ORF">ACFPH8_10215</name>
</gene>
<protein>
    <submittedName>
        <fullName evidence="4">T9SS type A sorting domain-containing protein</fullName>
    </submittedName>
</protein>
<name>A0ABW0C6N8_9FLAO</name>
<evidence type="ECO:0000259" key="3">
    <source>
        <dbReference type="PROSITE" id="PS50853"/>
    </source>
</evidence>
<dbReference type="Proteomes" id="UP001596162">
    <property type="component" value="Unassembled WGS sequence"/>
</dbReference>
<evidence type="ECO:0000313" key="4">
    <source>
        <dbReference type="EMBL" id="MFC5195703.1"/>
    </source>
</evidence>
<comment type="caution">
    <text evidence="4">The sequence shown here is derived from an EMBL/GenBank/DDBJ whole genome shotgun (WGS) entry which is preliminary data.</text>
</comment>
<dbReference type="PROSITE" id="PS50853">
    <property type="entry name" value="FN3"/>
    <property type="match status" value="1"/>
</dbReference>
<dbReference type="InterPro" id="IPR003961">
    <property type="entry name" value="FN3_dom"/>
</dbReference>
<organism evidence="4 5">
    <name type="scientific">Bizionia hallyeonensis</name>
    <dbReference type="NCBI Taxonomy" id="1123757"/>
    <lineage>
        <taxon>Bacteria</taxon>
        <taxon>Pseudomonadati</taxon>
        <taxon>Bacteroidota</taxon>
        <taxon>Flavobacteriia</taxon>
        <taxon>Flavobacteriales</taxon>
        <taxon>Flavobacteriaceae</taxon>
        <taxon>Bizionia</taxon>
    </lineage>
</organism>
<dbReference type="InterPro" id="IPR036116">
    <property type="entry name" value="FN3_sf"/>
</dbReference>
<dbReference type="Pfam" id="PF18962">
    <property type="entry name" value="Por_Secre_tail"/>
    <property type="match status" value="1"/>
</dbReference>
<proteinExistence type="predicted"/>
<keyword evidence="1 2" id="KW-0732">Signal</keyword>